<dbReference type="STRING" id="1777138.AWB77_02017"/>
<gene>
    <name evidence="1" type="ORF">AWB77_02017</name>
</gene>
<evidence type="ECO:0000313" key="1">
    <source>
        <dbReference type="EMBL" id="SAK60027.1"/>
    </source>
</evidence>
<evidence type="ECO:0000313" key="2">
    <source>
        <dbReference type="Proteomes" id="UP000054903"/>
    </source>
</evidence>
<accession>A0A158ASM1</accession>
<dbReference type="EMBL" id="FCNX02000004">
    <property type="protein sequence ID" value="SAK60027.1"/>
    <property type="molecule type" value="Genomic_DNA"/>
</dbReference>
<comment type="caution">
    <text evidence="1">The sequence shown here is derived from an EMBL/GenBank/DDBJ whole genome shotgun (WGS) entry which is preliminary data.</text>
</comment>
<keyword evidence="2" id="KW-1185">Reference proteome</keyword>
<dbReference type="Proteomes" id="UP000054903">
    <property type="component" value="Unassembled WGS sequence"/>
</dbReference>
<sequence length="30" mass="3784">MELITLRRWLYAMMKARAERLLPMDRRPKH</sequence>
<reference evidence="1" key="1">
    <citation type="submission" date="2016-01" db="EMBL/GenBank/DDBJ databases">
        <authorList>
            <person name="Peeters C."/>
        </authorList>
    </citation>
    <scope>NUCLEOTIDE SEQUENCE</scope>
    <source>
        <strain evidence="1">LMG 29320</strain>
    </source>
</reference>
<name>A0A158ASM1_9BURK</name>
<dbReference type="AlphaFoldDB" id="A0A158ASM1"/>
<organism evidence="1 2">
    <name type="scientific">Caballeronia fortuita</name>
    <dbReference type="NCBI Taxonomy" id="1777138"/>
    <lineage>
        <taxon>Bacteria</taxon>
        <taxon>Pseudomonadati</taxon>
        <taxon>Pseudomonadota</taxon>
        <taxon>Betaproteobacteria</taxon>
        <taxon>Burkholderiales</taxon>
        <taxon>Burkholderiaceae</taxon>
        <taxon>Caballeronia</taxon>
    </lineage>
</organism>
<protein>
    <submittedName>
        <fullName evidence="1">Uncharacterized protein</fullName>
    </submittedName>
</protein>
<proteinExistence type="predicted"/>